<evidence type="ECO:0000256" key="5">
    <source>
        <dbReference type="ARBA" id="ARBA00023173"/>
    </source>
</evidence>
<evidence type="ECO:0000256" key="2">
    <source>
        <dbReference type="ARBA" id="ARBA00022692"/>
    </source>
</evidence>
<dbReference type="PANTHER" id="PTHR10736">
    <property type="entry name" value="BESTROPHIN"/>
    <property type="match status" value="1"/>
</dbReference>
<evidence type="ECO:0000313" key="12">
    <source>
        <dbReference type="Proteomes" id="UP000585614"/>
    </source>
</evidence>
<evidence type="ECO:0000256" key="8">
    <source>
        <dbReference type="ARBA" id="ARBA00034769"/>
    </source>
</evidence>
<reference evidence="11 12" key="1">
    <citation type="journal article" date="2020" name="Nature">
        <title>Six reference-quality genomes reveal evolution of bat adaptations.</title>
        <authorList>
            <person name="Jebb D."/>
            <person name="Huang Z."/>
            <person name="Pippel M."/>
            <person name="Hughes G.M."/>
            <person name="Lavrichenko K."/>
            <person name="Devanna P."/>
            <person name="Winkler S."/>
            <person name="Jermiin L.S."/>
            <person name="Skirmuntt E.C."/>
            <person name="Katzourakis A."/>
            <person name="Burkitt-Gray L."/>
            <person name="Ray D.A."/>
            <person name="Sullivan K.A.M."/>
            <person name="Roscito J.G."/>
            <person name="Kirilenko B.M."/>
            <person name="Davalos L.M."/>
            <person name="Corthals A.P."/>
            <person name="Power M.L."/>
            <person name="Jones G."/>
            <person name="Ransome R.D."/>
            <person name="Dechmann D.K.N."/>
            <person name="Locatelli A.G."/>
            <person name="Puechmaille S.J."/>
            <person name="Fedrigo O."/>
            <person name="Jarvis E.D."/>
            <person name="Hiller M."/>
            <person name="Vernes S.C."/>
            <person name="Myers E.W."/>
            <person name="Teeling E.C."/>
        </authorList>
    </citation>
    <scope>NUCLEOTIDE SEQUENCE [LARGE SCALE GENOMIC DNA]</scope>
    <source>
        <strain evidence="11">MRhiFer1</strain>
        <tissue evidence="11">Lung</tissue>
    </source>
</reference>
<dbReference type="GO" id="GO:0005254">
    <property type="term" value="F:chloride channel activity"/>
    <property type="evidence" value="ECO:0007669"/>
    <property type="project" value="UniProtKB-KW"/>
</dbReference>
<comment type="function">
    <text evidence="9">Forms calcium-sensitive chloride channels. Permeable to bicarbonate.</text>
</comment>
<evidence type="ECO:0000313" key="11">
    <source>
        <dbReference type="EMBL" id="KAF6344075.1"/>
    </source>
</evidence>
<comment type="caution">
    <text evidence="11">The sequence shown here is derived from an EMBL/GenBank/DDBJ whole genome shotgun (WGS) entry which is preliminary data.</text>
</comment>
<comment type="similarity">
    <text evidence="8 9">Belongs to the anion channel-forming bestrophin (TC 1.A.46) family. Calcium-sensitive chloride channel subfamily.</text>
</comment>
<keyword evidence="9" id="KW-0813">Transport</keyword>
<gene>
    <name evidence="11" type="ORF">mRhiFer1_001463</name>
</gene>
<evidence type="ECO:0000256" key="6">
    <source>
        <dbReference type="ARBA" id="ARBA00023214"/>
    </source>
</evidence>
<evidence type="ECO:0000256" key="9">
    <source>
        <dbReference type="RuleBase" id="RU363126"/>
    </source>
</evidence>
<dbReference type="AlphaFoldDB" id="A0A7J7X335"/>
<dbReference type="EMBL" id="JACAGC010000009">
    <property type="protein sequence ID" value="KAF6344075.1"/>
    <property type="molecule type" value="Genomic_DNA"/>
</dbReference>
<accession>A0A7J7X335</accession>
<comment type="catalytic activity">
    <reaction evidence="7">
        <text>chloride(in) = chloride(out)</text>
        <dbReference type="Rhea" id="RHEA:29823"/>
        <dbReference type="ChEBI" id="CHEBI:17996"/>
    </reaction>
</comment>
<keyword evidence="2 9" id="KW-0812">Transmembrane</keyword>
<keyword evidence="3 9" id="KW-1133">Transmembrane helix</keyword>
<name>A0A7J7X335_RHIFE</name>
<dbReference type="GO" id="GO:0034707">
    <property type="term" value="C:chloride channel complex"/>
    <property type="evidence" value="ECO:0007669"/>
    <property type="project" value="UniProtKB-KW"/>
</dbReference>
<dbReference type="Pfam" id="PF01062">
    <property type="entry name" value="Bestrophin"/>
    <property type="match status" value="2"/>
</dbReference>
<feature type="transmembrane region" description="Helical" evidence="9">
    <location>
        <begin position="6"/>
        <end position="24"/>
    </location>
</feature>
<keyword evidence="4 9" id="KW-0472">Membrane</keyword>
<dbReference type="InterPro" id="IPR000615">
    <property type="entry name" value="Bestrophin"/>
</dbReference>
<sequence length="254" mass="28355">MTVSYTLKVAEACFGGFSGLLLCWRAIIYKLLYKEFLLFIILRALLSITYLKKEFESLKSNFNKYWVPCVWFTNLEAQAGKDGRIRDDMALCLLLEELNKYWAKGSMLFLYDWISIPLVYNRNLPPAEKDPYWDEGSVQLPYTAATVAESLRPSFVGSTFKLRVSDDPEQSLQVEAAPPGSAQLLPAVQTQLLSSFVSAGEPFTAVSLENFGGAGGDLRSPHLLRFRVQQGGDPEAGDCIEEETTGSGDQRQEP</sequence>
<evidence type="ECO:0000256" key="1">
    <source>
        <dbReference type="ARBA" id="ARBA00004370"/>
    </source>
</evidence>
<dbReference type="InterPro" id="IPR021134">
    <property type="entry name" value="Bestrophin-like"/>
</dbReference>
<evidence type="ECO:0000256" key="3">
    <source>
        <dbReference type="ARBA" id="ARBA00022989"/>
    </source>
</evidence>
<keyword evidence="5 9" id="KW-0869">Chloride channel</keyword>
<dbReference type="Proteomes" id="UP000585614">
    <property type="component" value="Unassembled WGS sequence"/>
</dbReference>
<comment type="subcellular location">
    <subcellularLocation>
        <location evidence="9">Cell membrane</location>
        <topology evidence="9">Multi-pass membrane protein</topology>
    </subcellularLocation>
    <subcellularLocation>
        <location evidence="1">Membrane</location>
    </subcellularLocation>
</comment>
<keyword evidence="9" id="KW-0406">Ion transport</keyword>
<protein>
    <recommendedName>
        <fullName evidence="9">Bestrophin</fullName>
    </recommendedName>
</protein>
<keyword evidence="9" id="KW-1003">Cell membrane</keyword>
<feature type="compositionally biased region" description="Polar residues" evidence="10">
    <location>
        <begin position="245"/>
        <end position="254"/>
    </location>
</feature>
<feature type="region of interest" description="Disordered" evidence="10">
    <location>
        <begin position="228"/>
        <end position="254"/>
    </location>
</feature>
<dbReference type="PANTHER" id="PTHR10736:SF55">
    <property type="entry name" value="BESTROPHIN-4"/>
    <property type="match status" value="1"/>
</dbReference>
<keyword evidence="6 9" id="KW-0868">Chloride</keyword>
<evidence type="ECO:0000256" key="7">
    <source>
        <dbReference type="ARBA" id="ARBA00024167"/>
    </source>
</evidence>
<evidence type="ECO:0000256" key="4">
    <source>
        <dbReference type="ARBA" id="ARBA00023136"/>
    </source>
</evidence>
<proteinExistence type="inferred from homology"/>
<comment type="caution">
    <text evidence="9">Lacks conserved residue(s) required for the propagation of feature annotation.</text>
</comment>
<evidence type="ECO:0000256" key="10">
    <source>
        <dbReference type="SAM" id="MobiDB-lite"/>
    </source>
</evidence>
<feature type="compositionally biased region" description="Acidic residues" evidence="10">
    <location>
        <begin position="235"/>
        <end position="244"/>
    </location>
</feature>
<organism evidence="11 12">
    <name type="scientific">Rhinolophus ferrumequinum</name>
    <name type="common">Greater horseshoe bat</name>
    <dbReference type="NCBI Taxonomy" id="59479"/>
    <lineage>
        <taxon>Eukaryota</taxon>
        <taxon>Metazoa</taxon>
        <taxon>Chordata</taxon>
        <taxon>Craniata</taxon>
        <taxon>Vertebrata</taxon>
        <taxon>Euteleostomi</taxon>
        <taxon>Mammalia</taxon>
        <taxon>Eutheria</taxon>
        <taxon>Laurasiatheria</taxon>
        <taxon>Chiroptera</taxon>
        <taxon>Yinpterochiroptera</taxon>
        <taxon>Rhinolophoidea</taxon>
        <taxon>Rhinolophidae</taxon>
        <taxon>Rhinolophinae</taxon>
        <taxon>Rhinolophus</taxon>
    </lineage>
</organism>
<dbReference type="GO" id="GO:0005886">
    <property type="term" value="C:plasma membrane"/>
    <property type="evidence" value="ECO:0007669"/>
    <property type="project" value="UniProtKB-SubCell"/>
</dbReference>
<keyword evidence="9" id="KW-0407">Ion channel</keyword>